<feature type="non-terminal residue" evidence="1">
    <location>
        <position position="1"/>
    </location>
</feature>
<accession>A0ACA9QSF1</accession>
<dbReference type="Proteomes" id="UP000789920">
    <property type="component" value="Unassembled WGS sequence"/>
</dbReference>
<dbReference type="EMBL" id="CAJVQC010037847">
    <property type="protein sequence ID" value="CAG8764753.1"/>
    <property type="molecule type" value="Genomic_DNA"/>
</dbReference>
<evidence type="ECO:0000313" key="2">
    <source>
        <dbReference type="Proteomes" id="UP000789920"/>
    </source>
</evidence>
<name>A0ACA9QSF1_9GLOM</name>
<evidence type="ECO:0000313" key="1">
    <source>
        <dbReference type="EMBL" id="CAG8764753.1"/>
    </source>
</evidence>
<sequence>NSQSSNLEINIISAISYVIDLPDLVLSIIEKLSQDQFRQPQYLKIWDVLLDITIIMDNNKLSFGVFLLKLMRYNKGPKFDKKPRVLQPDGQLSPLLPDQQAYE</sequence>
<keyword evidence="2" id="KW-1185">Reference proteome</keyword>
<protein>
    <submittedName>
        <fullName evidence="1">2364_t:CDS:1</fullName>
    </submittedName>
</protein>
<proteinExistence type="predicted"/>
<gene>
    <name evidence="1" type="ORF">RPERSI_LOCUS15656</name>
</gene>
<reference evidence="1" key="1">
    <citation type="submission" date="2021-06" db="EMBL/GenBank/DDBJ databases">
        <authorList>
            <person name="Kallberg Y."/>
            <person name="Tangrot J."/>
            <person name="Rosling A."/>
        </authorList>
    </citation>
    <scope>NUCLEOTIDE SEQUENCE</scope>
    <source>
        <strain evidence="1">MA461A</strain>
    </source>
</reference>
<organism evidence="1 2">
    <name type="scientific">Racocetra persica</name>
    <dbReference type="NCBI Taxonomy" id="160502"/>
    <lineage>
        <taxon>Eukaryota</taxon>
        <taxon>Fungi</taxon>
        <taxon>Fungi incertae sedis</taxon>
        <taxon>Mucoromycota</taxon>
        <taxon>Glomeromycotina</taxon>
        <taxon>Glomeromycetes</taxon>
        <taxon>Diversisporales</taxon>
        <taxon>Gigasporaceae</taxon>
        <taxon>Racocetra</taxon>
    </lineage>
</organism>
<feature type="non-terminal residue" evidence="1">
    <location>
        <position position="103"/>
    </location>
</feature>
<comment type="caution">
    <text evidence="1">The sequence shown here is derived from an EMBL/GenBank/DDBJ whole genome shotgun (WGS) entry which is preliminary data.</text>
</comment>